<dbReference type="PANTHER" id="PTHR43452">
    <property type="entry name" value="PYRUVATE DECARBOXYLASE"/>
    <property type="match status" value="1"/>
</dbReference>
<dbReference type="InterPro" id="IPR000399">
    <property type="entry name" value="TPP-bd_CS"/>
</dbReference>
<evidence type="ECO:0000256" key="2">
    <source>
        <dbReference type="ARBA" id="ARBA00007812"/>
    </source>
</evidence>
<evidence type="ECO:0000256" key="10">
    <source>
        <dbReference type="RuleBase" id="RU362132"/>
    </source>
</evidence>
<feature type="binding site" evidence="9">
    <location>
        <position position="452"/>
    </location>
    <ligand>
        <name>Mg(2+)</name>
        <dbReference type="ChEBI" id="CHEBI:18420"/>
    </ligand>
</feature>
<comment type="catalytic activity">
    <reaction evidence="8">
        <text>pyruvate + H(+) = acetaldehyde + CO2</text>
        <dbReference type="Rhea" id="RHEA:45484"/>
        <dbReference type="ChEBI" id="CHEBI:15343"/>
        <dbReference type="ChEBI" id="CHEBI:15361"/>
        <dbReference type="ChEBI" id="CHEBI:15378"/>
        <dbReference type="ChEBI" id="CHEBI:16526"/>
    </reaction>
</comment>
<evidence type="ECO:0000256" key="1">
    <source>
        <dbReference type="ARBA" id="ARBA00001964"/>
    </source>
</evidence>
<comment type="similarity">
    <text evidence="2 10">Belongs to the TPP enzyme family.</text>
</comment>
<dbReference type="InterPro" id="IPR011766">
    <property type="entry name" value="TPP_enzyme_TPP-bd"/>
</dbReference>
<dbReference type="OrthoDB" id="3970464at2759"/>
<dbReference type="Proteomes" id="UP000000591">
    <property type="component" value="Chromosome IV"/>
</dbReference>
<keyword evidence="5 9" id="KW-0460">Magnesium</keyword>
<dbReference type="Pfam" id="PF02776">
    <property type="entry name" value="TPP_enzyme_N"/>
    <property type="match status" value="1"/>
</dbReference>
<dbReference type="InterPro" id="IPR029035">
    <property type="entry name" value="DHS-like_NAD/FAD-binding_dom"/>
</dbReference>
<feature type="binding site" evidence="9">
    <location>
        <position position="481"/>
    </location>
    <ligand>
        <name>Mg(2+)</name>
        <dbReference type="ChEBI" id="CHEBI:18420"/>
    </ligand>
</feature>
<evidence type="ECO:0000256" key="4">
    <source>
        <dbReference type="ARBA" id="ARBA00022793"/>
    </source>
</evidence>
<dbReference type="Pfam" id="PF00205">
    <property type="entry name" value="TPP_enzyme_M"/>
    <property type="match status" value="1"/>
</dbReference>
<gene>
    <name evidence="14" type="ORF">AGOS_ADR254W</name>
</gene>
<name>Q759M2_EREGS</name>
<comment type="cofactor">
    <cofactor evidence="1">
        <name>thiamine diphosphate</name>
        <dbReference type="ChEBI" id="CHEBI:58937"/>
    </cofactor>
</comment>
<reference evidence="15" key="2">
    <citation type="journal article" date="2013" name="G3 (Bethesda)">
        <title>Genomes of Ashbya fungi isolated from insects reveal four mating-type loci, numerous translocations, lack of transposons, and distinct gene duplications.</title>
        <authorList>
            <person name="Dietrich F.S."/>
            <person name="Voegeli S."/>
            <person name="Kuo S."/>
            <person name="Philippsen P."/>
        </authorList>
    </citation>
    <scope>GENOME REANNOTATION</scope>
    <source>
        <strain evidence="15">ATCC 10895 / CBS 109.51 / FGSC 9923 / NRRL Y-1056</strain>
    </source>
</reference>
<dbReference type="GO" id="GO:0005634">
    <property type="term" value="C:nucleus"/>
    <property type="evidence" value="ECO:0000318"/>
    <property type="project" value="GO_Central"/>
</dbReference>
<dbReference type="STRING" id="284811.Q759M2"/>
<dbReference type="RefSeq" id="NP_984350.2">
    <property type="nucleotide sequence ID" value="NM_209703.2"/>
</dbReference>
<dbReference type="InterPro" id="IPR012110">
    <property type="entry name" value="PDC/IPDC-like"/>
</dbReference>
<dbReference type="HOGENOM" id="CLU_013748_0_2_1"/>
<evidence type="ECO:0000313" key="15">
    <source>
        <dbReference type="Proteomes" id="UP000000591"/>
    </source>
</evidence>
<dbReference type="InParanoid" id="Q759M2"/>
<dbReference type="GO" id="GO:0005829">
    <property type="term" value="C:cytosol"/>
    <property type="evidence" value="ECO:0000318"/>
    <property type="project" value="GO_Central"/>
</dbReference>
<dbReference type="GO" id="GO:0061629">
    <property type="term" value="F:RNA polymerase II-specific DNA-binding transcription factor binding"/>
    <property type="evidence" value="ECO:0007669"/>
    <property type="project" value="EnsemblFungi"/>
</dbReference>
<evidence type="ECO:0000256" key="7">
    <source>
        <dbReference type="ARBA" id="ARBA00023239"/>
    </source>
</evidence>
<dbReference type="GO" id="GO:0030976">
    <property type="term" value="F:thiamine pyrophosphate binding"/>
    <property type="evidence" value="ECO:0007669"/>
    <property type="project" value="InterPro"/>
</dbReference>
<keyword evidence="4" id="KW-0210">Decarboxylase</keyword>
<evidence type="ECO:0000313" key="14">
    <source>
        <dbReference type="EMBL" id="AAS52174.2"/>
    </source>
</evidence>
<evidence type="ECO:0000256" key="5">
    <source>
        <dbReference type="ARBA" id="ARBA00022842"/>
    </source>
</evidence>
<comment type="cofactor">
    <cofactor evidence="9">
        <name>Mg(2+)</name>
        <dbReference type="ChEBI" id="CHEBI:18420"/>
    </cofactor>
    <text evidence="9">Binds 1 Mg(2+) per subunit.</text>
</comment>
<feature type="domain" description="Thiamine pyrophosphate enzyme TPP-binding" evidence="12">
    <location>
        <begin position="414"/>
        <end position="536"/>
    </location>
</feature>
<dbReference type="GO" id="GO:0004737">
    <property type="term" value="F:pyruvate decarboxylase activity"/>
    <property type="evidence" value="ECO:0000318"/>
    <property type="project" value="GO_Central"/>
</dbReference>
<dbReference type="GO" id="GO:0045944">
    <property type="term" value="P:positive regulation of transcription by RNA polymerase II"/>
    <property type="evidence" value="ECO:0007669"/>
    <property type="project" value="EnsemblFungi"/>
</dbReference>
<dbReference type="GO" id="GO:0000949">
    <property type="term" value="P:aromatic amino acid family catabolic process to alcohol via Ehrlich pathway"/>
    <property type="evidence" value="ECO:0000318"/>
    <property type="project" value="GO_Central"/>
</dbReference>
<keyword evidence="15" id="KW-1185">Reference proteome</keyword>
<dbReference type="GeneID" id="4620512"/>
<dbReference type="InterPro" id="IPR047214">
    <property type="entry name" value="TPP_PDC_IPDC"/>
</dbReference>
<dbReference type="PROSITE" id="PS00187">
    <property type="entry name" value="TPP_ENZYMES"/>
    <property type="match status" value="1"/>
</dbReference>
<keyword evidence="7" id="KW-0456">Lyase</keyword>
<evidence type="ECO:0000256" key="3">
    <source>
        <dbReference type="ARBA" id="ARBA00022723"/>
    </source>
</evidence>
<reference evidence="14 15" key="1">
    <citation type="journal article" date="2004" name="Science">
        <title>The Ashbya gossypii genome as a tool for mapping the ancient Saccharomyces cerevisiae genome.</title>
        <authorList>
            <person name="Dietrich F.S."/>
            <person name="Voegeli S."/>
            <person name="Brachat S."/>
            <person name="Lerch A."/>
            <person name="Gates K."/>
            <person name="Steiner S."/>
            <person name="Mohr C."/>
            <person name="Pohlmann R."/>
            <person name="Luedi P."/>
            <person name="Choi S."/>
            <person name="Wing R.A."/>
            <person name="Flavier A."/>
            <person name="Gaffney T.D."/>
            <person name="Philippsen P."/>
        </authorList>
    </citation>
    <scope>NUCLEOTIDE SEQUENCE [LARGE SCALE GENOMIC DNA]</scope>
    <source>
        <strain evidence="15">ATCC 10895 / CBS 109.51 / FGSC 9923 / NRRL Y-1056</strain>
    </source>
</reference>
<keyword evidence="3 9" id="KW-0479">Metal-binding</keyword>
<dbReference type="InterPro" id="IPR029061">
    <property type="entry name" value="THDP-binding"/>
</dbReference>
<sequence length="581" mass="63080">MSSYTCQNNVPSSIPLAEYLFHRLRQLGVTTVFGLPSDYNMFLLDGLENVADMHLCCNTNELNASYAADGYARMQRLSCLVSTFGVGELSVVNGIAGSFAEHVAVLLIVGMPPASAQRRKLLLHHTLGNGDYDVFRRLASDICTYSTVVRSAHTAAEVLDHCIARCYRDQKPVYCGVPINLAEAMLPSAPLDVPLPLLDEPCAPLDELVALLLDKIYAAKHPVLVVDACVARHGCMQQLQRLAQATDFPVCCTPMGKGIVDEQGARFAGVYVGSLSAPQVREVVDFADFVLVVGALTAEFCTSSFHFAYKPKNIALLHARHARVAARVFPDAPLRALLALLLQRLDPARVCHAREPVPEPSALRVAPNPATPLRHEWLWARLSRWFAPGDILVSETGTSAFGVLQTRLPPGVCVVSQPLWGSVGYSVGACLGVLVATRAAAPPRRVVLFVGDGALQLTVQELSTMVRLRLAPLIFVLNNRGYSADRLLNRARHRANARYYDVQPWHNLALAPAFGASAYDPRAVTTVGELDALLSDPAFAQPSVLKMVEVALPSMDGPPALLDTLVPEHPEHADHKRPKLV</sequence>
<organism evidence="14 15">
    <name type="scientific">Eremothecium gossypii (strain ATCC 10895 / CBS 109.51 / FGSC 9923 / NRRL Y-1056)</name>
    <name type="common">Yeast</name>
    <name type="synonym">Ashbya gossypii</name>
    <dbReference type="NCBI Taxonomy" id="284811"/>
    <lineage>
        <taxon>Eukaryota</taxon>
        <taxon>Fungi</taxon>
        <taxon>Dikarya</taxon>
        <taxon>Ascomycota</taxon>
        <taxon>Saccharomycotina</taxon>
        <taxon>Saccharomycetes</taxon>
        <taxon>Saccharomycetales</taxon>
        <taxon>Saccharomycetaceae</taxon>
        <taxon>Eremothecium</taxon>
    </lineage>
</organism>
<accession>Q759M2</accession>
<dbReference type="EMBL" id="AE016817">
    <property type="protein sequence ID" value="AAS52174.2"/>
    <property type="molecule type" value="Genomic_DNA"/>
</dbReference>
<proteinExistence type="inferred from homology"/>
<feature type="binding site" evidence="9">
    <location>
        <position position="479"/>
    </location>
    <ligand>
        <name>Mg(2+)</name>
        <dbReference type="ChEBI" id="CHEBI:18420"/>
    </ligand>
</feature>
<protein>
    <submittedName>
        <fullName evidence="14">ADR254Wp</fullName>
    </submittedName>
</protein>
<dbReference type="eggNOG" id="KOG1184">
    <property type="taxonomic scope" value="Eukaryota"/>
</dbReference>
<evidence type="ECO:0000256" key="6">
    <source>
        <dbReference type="ARBA" id="ARBA00023052"/>
    </source>
</evidence>
<keyword evidence="6 10" id="KW-0786">Thiamine pyrophosphate</keyword>
<dbReference type="FunFam" id="3.40.50.970:FF:000024">
    <property type="entry name" value="Pyruvate decarboxylase isozyme"/>
    <property type="match status" value="1"/>
</dbReference>
<dbReference type="CDD" id="cd07038">
    <property type="entry name" value="TPP_PYR_PDC_IPDC_like"/>
    <property type="match status" value="1"/>
</dbReference>
<dbReference type="SUPFAM" id="SSF52467">
    <property type="entry name" value="DHS-like NAD/FAD-binding domain"/>
    <property type="match status" value="1"/>
</dbReference>
<dbReference type="AlphaFoldDB" id="Q759M2"/>
<evidence type="ECO:0000259" key="11">
    <source>
        <dbReference type="Pfam" id="PF00205"/>
    </source>
</evidence>
<dbReference type="KEGG" id="ago:AGOS_ADR254W"/>
<evidence type="ECO:0000256" key="9">
    <source>
        <dbReference type="PIRSR" id="PIRSR036565-2"/>
    </source>
</evidence>
<dbReference type="FunFam" id="3.40.50.970:FF:000019">
    <property type="entry name" value="Pyruvate decarboxylase isozyme"/>
    <property type="match status" value="1"/>
</dbReference>
<dbReference type="PANTHER" id="PTHR43452:SF30">
    <property type="entry name" value="PYRUVATE DECARBOXYLASE ISOZYME 1-RELATED"/>
    <property type="match status" value="1"/>
</dbReference>
<feature type="domain" description="Thiamine pyrophosphate enzyme N-terminal TPP-binding" evidence="13">
    <location>
        <begin position="16"/>
        <end position="120"/>
    </location>
</feature>
<dbReference type="InterPro" id="IPR012000">
    <property type="entry name" value="Thiamin_PyroP_enz_cen_dom"/>
</dbReference>
<feature type="domain" description="Thiamine pyrophosphate enzyme central" evidence="11">
    <location>
        <begin position="212"/>
        <end position="345"/>
    </location>
</feature>
<dbReference type="CDD" id="cd02005">
    <property type="entry name" value="TPP_PDC_IPDC"/>
    <property type="match status" value="1"/>
</dbReference>
<dbReference type="Gene3D" id="3.40.50.1220">
    <property type="entry name" value="TPP-binding domain"/>
    <property type="match status" value="1"/>
</dbReference>
<dbReference type="Gene3D" id="3.40.50.970">
    <property type="match status" value="2"/>
</dbReference>
<dbReference type="SUPFAM" id="SSF52518">
    <property type="entry name" value="Thiamin diphosphate-binding fold (THDP-binding)"/>
    <property type="match status" value="2"/>
</dbReference>
<evidence type="ECO:0000259" key="12">
    <source>
        <dbReference type="Pfam" id="PF02775"/>
    </source>
</evidence>
<dbReference type="Pfam" id="PF02775">
    <property type="entry name" value="TPP_enzyme_C"/>
    <property type="match status" value="1"/>
</dbReference>
<evidence type="ECO:0000259" key="13">
    <source>
        <dbReference type="Pfam" id="PF02776"/>
    </source>
</evidence>
<dbReference type="InterPro" id="IPR012001">
    <property type="entry name" value="Thiamin_PyroP_enz_TPP-bd_dom"/>
</dbReference>
<dbReference type="GO" id="GO:0000287">
    <property type="term" value="F:magnesium ion binding"/>
    <property type="evidence" value="ECO:0007669"/>
    <property type="project" value="InterPro"/>
</dbReference>
<dbReference type="InterPro" id="IPR047213">
    <property type="entry name" value="TPP_PYR_PDC_IPDC-like"/>
</dbReference>
<dbReference type="GO" id="GO:0090180">
    <property type="term" value="P:positive regulation of thiamine biosynthetic process"/>
    <property type="evidence" value="ECO:0007669"/>
    <property type="project" value="EnsemblFungi"/>
</dbReference>
<dbReference type="OMA" id="LRQEWVW"/>
<evidence type="ECO:0000256" key="8">
    <source>
        <dbReference type="ARBA" id="ARBA00048578"/>
    </source>
</evidence>
<dbReference type="PIRSF" id="PIRSF036565">
    <property type="entry name" value="Pyruvt_ip_decrb"/>
    <property type="match status" value="1"/>
</dbReference>